<evidence type="ECO:0000256" key="2">
    <source>
        <dbReference type="ARBA" id="ARBA00012438"/>
    </source>
</evidence>
<dbReference type="GO" id="GO:0046983">
    <property type="term" value="F:protein dimerization activity"/>
    <property type="evidence" value="ECO:0007669"/>
    <property type="project" value="InterPro"/>
</dbReference>
<evidence type="ECO:0000259" key="11">
    <source>
        <dbReference type="SMART" id="SM00387"/>
    </source>
</evidence>
<dbReference type="GO" id="GO:0016020">
    <property type="term" value="C:membrane"/>
    <property type="evidence" value="ECO:0007669"/>
    <property type="project" value="InterPro"/>
</dbReference>
<evidence type="ECO:0000256" key="7">
    <source>
        <dbReference type="ARBA" id="ARBA00022840"/>
    </source>
</evidence>
<evidence type="ECO:0000256" key="8">
    <source>
        <dbReference type="ARBA" id="ARBA00023012"/>
    </source>
</evidence>
<keyword evidence="9" id="KW-0175">Coiled coil</keyword>
<dbReference type="Gene3D" id="3.30.565.10">
    <property type="entry name" value="Histidine kinase-like ATPase, C-terminal domain"/>
    <property type="match status" value="1"/>
</dbReference>
<feature type="transmembrane region" description="Helical" evidence="10">
    <location>
        <begin position="100"/>
        <end position="119"/>
    </location>
</feature>
<feature type="transmembrane region" description="Helical" evidence="10">
    <location>
        <begin position="37"/>
        <end position="54"/>
    </location>
</feature>
<feature type="transmembrane region" description="Helical" evidence="10">
    <location>
        <begin position="66"/>
        <end position="94"/>
    </location>
</feature>
<evidence type="ECO:0000256" key="4">
    <source>
        <dbReference type="ARBA" id="ARBA00022679"/>
    </source>
</evidence>
<keyword evidence="4" id="KW-0808">Transferase</keyword>
<dbReference type="EC" id="2.7.13.3" evidence="2"/>
<dbReference type="InterPro" id="IPR036890">
    <property type="entry name" value="HATPase_C_sf"/>
</dbReference>
<dbReference type="KEGG" id="nyu:D7D52_15905"/>
<dbReference type="GO" id="GO:0005524">
    <property type="term" value="F:ATP binding"/>
    <property type="evidence" value="ECO:0007669"/>
    <property type="project" value="UniProtKB-KW"/>
</dbReference>
<dbReference type="SMART" id="SM00387">
    <property type="entry name" value="HATPase_c"/>
    <property type="match status" value="1"/>
</dbReference>
<dbReference type="GO" id="GO:0000155">
    <property type="term" value="F:phosphorelay sensor kinase activity"/>
    <property type="evidence" value="ECO:0007669"/>
    <property type="project" value="InterPro"/>
</dbReference>
<name>A0A386ZBR3_9NOCA</name>
<dbReference type="PANTHER" id="PTHR24421:SF10">
    <property type="entry name" value="NITRATE_NITRITE SENSOR PROTEIN NARQ"/>
    <property type="match status" value="1"/>
</dbReference>
<organism evidence="12 13">
    <name type="scientific">Nocardia yunnanensis</name>
    <dbReference type="NCBI Taxonomy" id="2382165"/>
    <lineage>
        <taxon>Bacteria</taxon>
        <taxon>Bacillati</taxon>
        <taxon>Actinomycetota</taxon>
        <taxon>Actinomycetes</taxon>
        <taxon>Mycobacteriales</taxon>
        <taxon>Nocardiaceae</taxon>
        <taxon>Nocardia</taxon>
    </lineage>
</organism>
<keyword evidence="3" id="KW-0597">Phosphoprotein</keyword>
<dbReference type="InterPro" id="IPR050482">
    <property type="entry name" value="Sensor_HK_TwoCompSys"/>
</dbReference>
<comment type="catalytic activity">
    <reaction evidence="1">
        <text>ATP + protein L-histidine = ADP + protein N-phospho-L-histidine.</text>
        <dbReference type="EC" id="2.7.13.3"/>
    </reaction>
</comment>
<dbReference type="AlphaFoldDB" id="A0A386ZBR3"/>
<evidence type="ECO:0000256" key="10">
    <source>
        <dbReference type="SAM" id="Phobius"/>
    </source>
</evidence>
<keyword evidence="13" id="KW-1185">Reference proteome</keyword>
<feature type="domain" description="Histidine kinase/HSP90-like ATPase" evidence="11">
    <location>
        <begin position="277"/>
        <end position="368"/>
    </location>
</feature>
<keyword evidence="6 12" id="KW-0418">Kinase</keyword>
<keyword evidence="10" id="KW-0472">Membrane</keyword>
<dbReference type="Pfam" id="PF02518">
    <property type="entry name" value="HATPase_c"/>
    <property type="match status" value="1"/>
</dbReference>
<evidence type="ECO:0000256" key="5">
    <source>
        <dbReference type="ARBA" id="ARBA00022741"/>
    </source>
</evidence>
<evidence type="ECO:0000313" key="12">
    <source>
        <dbReference type="EMBL" id="AYF75101.1"/>
    </source>
</evidence>
<dbReference type="EMBL" id="CP032568">
    <property type="protein sequence ID" value="AYF75101.1"/>
    <property type="molecule type" value="Genomic_DNA"/>
</dbReference>
<evidence type="ECO:0000313" key="13">
    <source>
        <dbReference type="Proteomes" id="UP000267164"/>
    </source>
</evidence>
<dbReference type="InterPro" id="IPR003594">
    <property type="entry name" value="HATPase_dom"/>
</dbReference>
<dbReference type="Proteomes" id="UP000267164">
    <property type="component" value="Chromosome"/>
</dbReference>
<feature type="coiled-coil region" evidence="9">
    <location>
        <begin position="144"/>
        <end position="171"/>
    </location>
</feature>
<keyword evidence="10" id="KW-0812">Transmembrane</keyword>
<dbReference type="CDD" id="cd16917">
    <property type="entry name" value="HATPase_UhpB-NarQ-NarX-like"/>
    <property type="match status" value="1"/>
</dbReference>
<evidence type="ECO:0000256" key="6">
    <source>
        <dbReference type="ARBA" id="ARBA00022777"/>
    </source>
</evidence>
<evidence type="ECO:0000256" key="3">
    <source>
        <dbReference type="ARBA" id="ARBA00022553"/>
    </source>
</evidence>
<dbReference type="OrthoDB" id="227596at2"/>
<dbReference type="SUPFAM" id="SSF55874">
    <property type="entry name" value="ATPase domain of HSP90 chaperone/DNA topoisomerase II/histidine kinase"/>
    <property type="match status" value="1"/>
</dbReference>
<dbReference type="Pfam" id="PF23539">
    <property type="entry name" value="DUF7134"/>
    <property type="match status" value="1"/>
</dbReference>
<sequence length="370" mass="39114">MGIHDAVAAGRVKWVVDAVVTVLVTVVTVAPQLADHRPWWVVATALVAALPLWWRRRAPLATGAVVGTAITVLACAHALPALPFGTVVCAYTIAAYSPPAARWAAAVAGVLGILASLVLPNEPVEAYGYAALSFSTAWTLGTGVRARRAQIELLEERTRRLDEERSAAVANERVRIARDVHDIVTHALGSMIVQAETGPLLTHDDPGRADAVFTGIADTGRSAVRELRHSLAVLHDGAEPRHQPGTAAIPDLVDGARRGGLAAVLTENGTRRTVSSEVEVTAYRVVQQALANTLEHARAEQVTVTLDWSDRLLTVQIRDDGNQPAAPAGRTGSGLIGLRARVEAAGGRLSAGRTDTGFTVRAELPLAQEH</sequence>
<dbReference type="PANTHER" id="PTHR24421">
    <property type="entry name" value="NITRATE/NITRITE SENSOR PROTEIN NARX-RELATED"/>
    <property type="match status" value="1"/>
</dbReference>
<proteinExistence type="predicted"/>
<feature type="transmembrane region" description="Helical" evidence="10">
    <location>
        <begin position="12"/>
        <end position="31"/>
    </location>
</feature>
<keyword evidence="5" id="KW-0547">Nucleotide-binding</keyword>
<keyword evidence="10" id="KW-1133">Transmembrane helix</keyword>
<protein>
    <recommendedName>
        <fullName evidence="2">histidine kinase</fullName>
        <ecNumber evidence="2">2.7.13.3</ecNumber>
    </recommendedName>
</protein>
<evidence type="ECO:0000256" key="1">
    <source>
        <dbReference type="ARBA" id="ARBA00000085"/>
    </source>
</evidence>
<dbReference type="InterPro" id="IPR055558">
    <property type="entry name" value="DUF7134"/>
</dbReference>
<dbReference type="InterPro" id="IPR011712">
    <property type="entry name" value="Sig_transdc_His_kin_sub3_dim/P"/>
</dbReference>
<reference evidence="12 13" key="1">
    <citation type="submission" date="2018-09" db="EMBL/GenBank/DDBJ databases">
        <title>Nocardia yunnanensis sp. nov., an actinomycete isolated from a soil sample.</title>
        <authorList>
            <person name="Zhang J."/>
        </authorList>
    </citation>
    <scope>NUCLEOTIDE SEQUENCE [LARGE SCALE GENOMIC DNA]</scope>
    <source>
        <strain evidence="12 13">CFHS0054</strain>
    </source>
</reference>
<dbReference type="Pfam" id="PF07730">
    <property type="entry name" value="HisKA_3"/>
    <property type="match status" value="1"/>
</dbReference>
<dbReference type="Gene3D" id="1.20.5.1930">
    <property type="match status" value="1"/>
</dbReference>
<keyword evidence="8" id="KW-0902">Two-component regulatory system</keyword>
<dbReference type="RefSeq" id="WP_120737282.1">
    <property type="nucleotide sequence ID" value="NZ_CP032568.1"/>
</dbReference>
<keyword evidence="7" id="KW-0067">ATP-binding</keyword>
<feature type="transmembrane region" description="Helical" evidence="10">
    <location>
        <begin position="126"/>
        <end position="144"/>
    </location>
</feature>
<gene>
    <name evidence="12" type="ORF">D7D52_15905</name>
</gene>
<accession>A0A386ZBR3</accession>
<evidence type="ECO:0000256" key="9">
    <source>
        <dbReference type="SAM" id="Coils"/>
    </source>
</evidence>